<evidence type="ECO:0000313" key="2">
    <source>
        <dbReference type="Proteomes" id="UP001057402"/>
    </source>
</evidence>
<sequence length="522" mass="60098">MSTEATVLTPLLFLERTIANISKPIISPSDLRYRAWQIILMILVMYSAWATTFELVFRKAATGPLKFVDVLADLAFTLDFILTFFVAYHDESTGELVTDFKVISVRYLKSKYIFMDIISIVPFLLFTGRQRHWGITGLFYLLRLCKLWRVSEFLSRLEKNTRISYVVTRCCKFISVTFLMVHFAGCLYFWIATISQTPENTWIGSQIKDFEKRSIWLGYTYSLYWSTVTLTTVGYGDLHAVNTLEKVVSIVYMFVSGNQLPEDLRKRVLAYMELKLRKDELQREEVMESLPKTLRSSIALHLFGKAMEQAYLFKGVSERLIVQMVSEMKANCFPSDFEIISQVETPTDFYIVTSGEVEVISDVIGVMRVFADLISSFAQTGLVDEPNVMVGEIGILFNIPQPFTVRTKKLSRVIRFGSHDFKRIMQMHPEDWKIICSNFLQYLQKLQQETISEISRVDQSVQQMLSTLQQQDTNNSGFIPEFTRYLTQRFLGEEPSSAAMNSQISSRQGFNETQSWSGLGGR</sequence>
<name>A0ACB9RLZ9_9MYRT</name>
<comment type="caution">
    <text evidence="1">The sequence shown here is derived from an EMBL/GenBank/DDBJ whole genome shotgun (WGS) entry which is preliminary data.</text>
</comment>
<gene>
    <name evidence="1" type="ORF">MLD38_006152</name>
</gene>
<dbReference type="Proteomes" id="UP001057402">
    <property type="component" value="Chromosome 3"/>
</dbReference>
<proteinExistence type="predicted"/>
<reference evidence="2" key="1">
    <citation type="journal article" date="2023" name="Front. Plant Sci.">
        <title>Chromosomal-level genome assembly of Melastoma candidum provides insights into trichome evolution.</title>
        <authorList>
            <person name="Zhong Y."/>
            <person name="Wu W."/>
            <person name="Sun C."/>
            <person name="Zou P."/>
            <person name="Liu Y."/>
            <person name="Dai S."/>
            <person name="Zhou R."/>
        </authorList>
    </citation>
    <scope>NUCLEOTIDE SEQUENCE [LARGE SCALE GENOMIC DNA]</scope>
</reference>
<keyword evidence="2" id="KW-1185">Reference proteome</keyword>
<dbReference type="EMBL" id="CM042882">
    <property type="protein sequence ID" value="KAI4379915.1"/>
    <property type="molecule type" value="Genomic_DNA"/>
</dbReference>
<organism evidence="1 2">
    <name type="scientific">Melastoma candidum</name>
    <dbReference type="NCBI Taxonomy" id="119954"/>
    <lineage>
        <taxon>Eukaryota</taxon>
        <taxon>Viridiplantae</taxon>
        <taxon>Streptophyta</taxon>
        <taxon>Embryophyta</taxon>
        <taxon>Tracheophyta</taxon>
        <taxon>Spermatophyta</taxon>
        <taxon>Magnoliopsida</taxon>
        <taxon>eudicotyledons</taxon>
        <taxon>Gunneridae</taxon>
        <taxon>Pentapetalae</taxon>
        <taxon>rosids</taxon>
        <taxon>malvids</taxon>
        <taxon>Myrtales</taxon>
        <taxon>Melastomataceae</taxon>
        <taxon>Melastomatoideae</taxon>
        <taxon>Melastomateae</taxon>
        <taxon>Melastoma</taxon>
    </lineage>
</organism>
<evidence type="ECO:0000313" key="1">
    <source>
        <dbReference type="EMBL" id="KAI4379915.1"/>
    </source>
</evidence>
<accession>A0ACB9RLZ9</accession>
<protein>
    <submittedName>
        <fullName evidence="1">Uncharacterized protein</fullName>
    </submittedName>
</protein>